<dbReference type="InterPro" id="IPR029063">
    <property type="entry name" value="SAM-dependent_MTases_sf"/>
</dbReference>
<dbReference type="AlphaFoldDB" id="A0A6C0JVV9"/>
<dbReference type="GO" id="GO:0005634">
    <property type="term" value="C:nucleus"/>
    <property type="evidence" value="ECO:0007669"/>
    <property type="project" value="TreeGrafter"/>
</dbReference>
<proteinExistence type="predicted"/>
<dbReference type="SUPFAM" id="SSF53335">
    <property type="entry name" value="S-adenosyl-L-methionine-dependent methyltransferases"/>
    <property type="match status" value="1"/>
</dbReference>
<sequence>MNLEYLFPRKDGIDYSKLKVTEEGLYSITKRKDAQQFMKIIQSEIPNLKHMTVTDATACIGGDTLNFAKYVEHVYSIEMNKTNFSALKNNVQVYGYKNITLYNKDSVKFFNWKTDVLFVDAPWGGPSYKSEHQLDLFLSNTRLDTWIQKILKRKNRPSYILLKLPANYNFQRLKDLDGTTKVHLHPIRSYVIVLIQ</sequence>
<dbReference type="GO" id="GO:0071164">
    <property type="term" value="F:RNA cap trimethylguanosine synthase activity"/>
    <property type="evidence" value="ECO:0007669"/>
    <property type="project" value="TreeGrafter"/>
</dbReference>
<accession>A0A6C0JVV9</accession>
<name>A0A6C0JVV9_9ZZZZ</name>
<dbReference type="EMBL" id="MN740746">
    <property type="protein sequence ID" value="QHU09885.1"/>
    <property type="molecule type" value="Genomic_DNA"/>
</dbReference>
<dbReference type="PANTHER" id="PTHR14741:SF32">
    <property type="entry name" value="TRIMETHYLGUANOSINE SYNTHASE"/>
    <property type="match status" value="1"/>
</dbReference>
<dbReference type="Pfam" id="PF09445">
    <property type="entry name" value="Methyltransf_15"/>
    <property type="match status" value="1"/>
</dbReference>
<organism evidence="1">
    <name type="scientific">viral metagenome</name>
    <dbReference type="NCBI Taxonomy" id="1070528"/>
    <lineage>
        <taxon>unclassified sequences</taxon>
        <taxon>metagenomes</taxon>
        <taxon>organismal metagenomes</taxon>
    </lineage>
</organism>
<evidence type="ECO:0000313" key="1">
    <source>
        <dbReference type="EMBL" id="QHU09885.1"/>
    </source>
</evidence>
<dbReference type="PANTHER" id="PTHR14741">
    <property type="entry name" value="S-ADENOSYLMETHIONINE-DEPENDENT METHYLTRANSFERASE RELATED"/>
    <property type="match status" value="1"/>
</dbReference>
<protein>
    <recommendedName>
        <fullName evidence="2">Trimethylguanosine synthase</fullName>
    </recommendedName>
</protein>
<dbReference type="InterPro" id="IPR019012">
    <property type="entry name" value="RNA_cap_Gua-N2-MeTrfase"/>
</dbReference>
<evidence type="ECO:0008006" key="2">
    <source>
        <dbReference type="Google" id="ProtNLM"/>
    </source>
</evidence>
<reference evidence="1" key="1">
    <citation type="journal article" date="2020" name="Nature">
        <title>Giant virus diversity and host interactions through global metagenomics.</title>
        <authorList>
            <person name="Schulz F."/>
            <person name="Roux S."/>
            <person name="Paez-Espino D."/>
            <person name="Jungbluth S."/>
            <person name="Walsh D.A."/>
            <person name="Denef V.J."/>
            <person name="McMahon K.D."/>
            <person name="Konstantinidis K.T."/>
            <person name="Eloe-Fadrosh E.A."/>
            <person name="Kyrpides N.C."/>
            <person name="Woyke T."/>
        </authorList>
    </citation>
    <scope>NUCLEOTIDE SEQUENCE</scope>
    <source>
        <strain evidence="1">GVMAG-S-1101164-164</strain>
    </source>
</reference>
<dbReference type="Gene3D" id="3.40.50.150">
    <property type="entry name" value="Vaccinia Virus protein VP39"/>
    <property type="match status" value="1"/>
</dbReference>